<proteinExistence type="predicted"/>
<dbReference type="Proteomes" id="UP000297245">
    <property type="component" value="Unassembled WGS sequence"/>
</dbReference>
<name>A0A4S8M4X8_DENBC</name>
<dbReference type="AlphaFoldDB" id="A0A4S8M4X8"/>
<organism evidence="2 3">
    <name type="scientific">Dendrothele bispora (strain CBS 962.96)</name>
    <dbReference type="NCBI Taxonomy" id="1314807"/>
    <lineage>
        <taxon>Eukaryota</taxon>
        <taxon>Fungi</taxon>
        <taxon>Dikarya</taxon>
        <taxon>Basidiomycota</taxon>
        <taxon>Agaricomycotina</taxon>
        <taxon>Agaricomycetes</taxon>
        <taxon>Agaricomycetidae</taxon>
        <taxon>Agaricales</taxon>
        <taxon>Agaricales incertae sedis</taxon>
        <taxon>Dendrothele</taxon>
    </lineage>
</organism>
<reference evidence="2 3" key="1">
    <citation type="journal article" date="2019" name="Nat. Ecol. Evol.">
        <title>Megaphylogeny resolves global patterns of mushroom evolution.</title>
        <authorList>
            <person name="Varga T."/>
            <person name="Krizsan K."/>
            <person name="Foldi C."/>
            <person name="Dima B."/>
            <person name="Sanchez-Garcia M."/>
            <person name="Sanchez-Ramirez S."/>
            <person name="Szollosi G.J."/>
            <person name="Szarkandi J.G."/>
            <person name="Papp V."/>
            <person name="Albert L."/>
            <person name="Andreopoulos W."/>
            <person name="Angelini C."/>
            <person name="Antonin V."/>
            <person name="Barry K.W."/>
            <person name="Bougher N.L."/>
            <person name="Buchanan P."/>
            <person name="Buyck B."/>
            <person name="Bense V."/>
            <person name="Catcheside P."/>
            <person name="Chovatia M."/>
            <person name="Cooper J."/>
            <person name="Damon W."/>
            <person name="Desjardin D."/>
            <person name="Finy P."/>
            <person name="Geml J."/>
            <person name="Haridas S."/>
            <person name="Hughes K."/>
            <person name="Justo A."/>
            <person name="Karasinski D."/>
            <person name="Kautmanova I."/>
            <person name="Kiss B."/>
            <person name="Kocsube S."/>
            <person name="Kotiranta H."/>
            <person name="LaButti K.M."/>
            <person name="Lechner B.E."/>
            <person name="Liimatainen K."/>
            <person name="Lipzen A."/>
            <person name="Lukacs Z."/>
            <person name="Mihaltcheva S."/>
            <person name="Morgado L.N."/>
            <person name="Niskanen T."/>
            <person name="Noordeloos M.E."/>
            <person name="Ohm R.A."/>
            <person name="Ortiz-Santana B."/>
            <person name="Ovrebo C."/>
            <person name="Racz N."/>
            <person name="Riley R."/>
            <person name="Savchenko A."/>
            <person name="Shiryaev A."/>
            <person name="Soop K."/>
            <person name="Spirin V."/>
            <person name="Szebenyi C."/>
            <person name="Tomsovsky M."/>
            <person name="Tulloss R.E."/>
            <person name="Uehling J."/>
            <person name="Grigoriev I.V."/>
            <person name="Vagvolgyi C."/>
            <person name="Papp T."/>
            <person name="Martin F.M."/>
            <person name="Miettinen O."/>
            <person name="Hibbett D.S."/>
            <person name="Nagy L.G."/>
        </authorList>
    </citation>
    <scope>NUCLEOTIDE SEQUENCE [LARGE SCALE GENOMIC DNA]</scope>
    <source>
        <strain evidence="2 3">CBS 962.96</strain>
    </source>
</reference>
<evidence type="ECO:0000256" key="1">
    <source>
        <dbReference type="SAM" id="MobiDB-lite"/>
    </source>
</evidence>
<feature type="region of interest" description="Disordered" evidence="1">
    <location>
        <begin position="1"/>
        <end position="87"/>
    </location>
</feature>
<accession>A0A4S8M4X8</accession>
<feature type="compositionally biased region" description="Basic and acidic residues" evidence="1">
    <location>
        <begin position="74"/>
        <end position="87"/>
    </location>
</feature>
<gene>
    <name evidence="2" type="ORF">K435DRAFT_778145</name>
</gene>
<sequence>MRISTTARVASQQAAATQQSTSTSAHTSDSYSKEVDSTPPNDPKIHRVDPDSDTAQKSYEAPRGKFSETGVKSAWERGWKKDDEGKK</sequence>
<feature type="compositionally biased region" description="Low complexity" evidence="1">
    <location>
        <begin position="1"/>
        <end position="28"/>
    </location>
</feature>
<evidence type="ECO:0000313" key="3">
    <source>
        <dbReference type="Proteomes" id="UP000297245"/>
    </source>
</evidence>
<protein>
    <submittedName>
        <fullName evidence="2">Uncharacterized protein</fullName>
    </submittedName>
</protein>
<keyword evidence="3" id="KW-1185">Reference proteome</keyword>
<evidence type="ECO:0000313" key="2">
    <source>
        <dbReference type="EMBL" id="THU97266.1"/>
    </source>
</evidence>
<dbReference type="EMBL" id="ML179159">
    <property type="protein sequence ID" value="THU97266.1"/>
    <property type="molecule type" value="Genomic_DNA"/>
</dbReference>
<dbReference type="OrthoDB" id="2687798at2759"/>